<dbReference type="SUPFAM" id="SSF57756">
    <property type="entry name" value="Retrovirus zinc finger-like domains"/>
    <property type="match status" value="1"/>
</dbReference>
<dbReference type="AlphaFoldDB" id="A0A1S4CDW1"/>
<dbReference type="GO" id="GO:0008270">
    <property type="term" value="F:zinc ion binding"/>
    <property type="evidence" value="ECO:0007669"/>
    <property type="project" value="InterPro"/>
</dbReference>
<dbReference type="OrthoDB" id="1221234at2759"/>
<evidence type="ECO:0000313" key="1">
    <source>
        <dbReference type="RefSeq" id="XP_016499407.1"/>
    </source>
</evidence>
<dbReference type="GO" id="GO:0003676">
    <property type="term" value="F:nucleic acid binding"/>
    <property type="evidence" value="ECO:0007669"/>
    <property type="project" value="InterPro"/>
</dbReference>
<dbReference type="PaxDb" id="4097-A0A1S4CDW1"/>
<gene>
    <name evidence="1" type="primary">LOC107818012</name>
</gene>
<name>A0A1S4CDW1_TOBAC</name>
<protein>
    <submittedName>
        <fullName evidence="1">Uncharacterized protein</fullName>
    </submittedName>
</protein>
<organism evidence="1">
    <name type="scientific">Nicotiana tabacum</name>
    <name type="common">Common tobacco</name>
    <dbReference type="NCBI Taxonomy" id="4097"/>
    <lineage>
        <taxon>Eukaryota</taxon>
        <taxon>Viridiplantae</taxon>
        <taxon>Streptophyta</taxon>
        <taxon>Embryophyta</taxon>
        <taxon>Tracheophyta</taxon>
        <taxon>Spermatophyta</taxon>
        <taxon>Magnoliopsida</taxon>
        <taxon>eudicotyledons</taxon>
        <taxon>Gunneridae</taxon>
        <taxon>Pentapetalae</taxon>
        <taxon>asterids</taxon>
        <taxon>lamiids</taxon>
        <taxon>Solanales</taxon>
        <taxon>Solanaceae</taxon>
        <taxon>Nicotianoideae</taxon>
        <taxon>Nicotianeae</taxon>
        <taxon>Nicotiana</taxon>
    </lineage>
</organism>
<accession>A0A1S4CDW1</accession>
<sequence>MMPSLPSLSKAYSVLQHDEKQKETSAPIPSFSNDSVSFTAATGPISNHKGYNQRVQFESKKLPGPSRNVVCKYCKKPGHTIDKCYRLHGFPPDFKFTKSRRSAACVQSESSGTSSSFLNPSPSEVAAHGFTKKQYQHFMTLFQNVNIATPTSHLDNIAADSTGFANFAGPFSEEASGNW</sequence>
<dbReference type="PANTHER" id="PTHR34222">
    <property type="entry name" value="GAG_PRE-INTEGRS DOMAIN-CONTAINING PROTEIN"/>
    <property type="match status" value="1"/>
</dbReference>
<dbReference type="PANTHER" id="PTHR34222:SF33">
    <property type="entry name" value="RETROTRANSPOSON GAG DOMAIN-CONTAINING PROTEIN"/>
    <property type="match status" value="1"/>
</dbReference>
<reference evidence="1" key="1">
    <citation type="submission" date="2025-08" db="UniProtKB">
        <authorList>
            <consortium name="RefSeq"/>
        </authorList>
    </citation>
    <scope>IDENTIFICATION</scope>
</reference>
<dbReference type="KEGG" id="nta:107818012"/>
<proteinExistence type="predicted"/>
<dbReference type="InterPro" id="IPR036875">
    <property type="entry name" value="Znf_CCHC_sf"/>
</dbReference>
<dbReference type="OMA" id="NDNTHYT"/>
<dbReference type="RefSeq" id="XP_016499407.1">
    <property type="nucleotide sequence ID" value="XM_016643921.1"/>
</dbReference>